<organism evidence="1">
    <name type="scientific">viral metagenome</name>
    <dbReference type="NCBI Taxonomy" id="1070528"/>
    <lineage>
        <taxon>unclassified sequences</taxon>
        <taxon>metagenomes</taxon>
        <taxon>organismal metagenomes</taxon>
    </lineage>
</organism>
<evidence type="ECO:0000313" key="1">
    <source>
        <dbReference type="EMBL" id="QHT20372.1"/>
    </source>
</evidence>
<protein>
    <submittedName>
        <fullName evidence="1">Uncharacterized protein</fullName>
    </submittedName>
</protein>
<name>A0A6C0DV73_9ZZZZ</name>
<dbReference type="AlphaFoldDB" id="A0A6C0DV73"/>
<proteinExistence type="predicted"/>
<reference evidence="1" key="1">
    <citation type="journal article" date="2020" name="Nature">
        <title>Giant virus diversity and host interactions through global metagenomics.</title>
        <authorList>
            <person name="Schulz F."/>
            <person name="Roux S."/>
            <person name="Paez-Espino D."/>
            <person name="Jungbluth S."/>
            <person name="Walsh D.A."/>
            <person name="Denef V.J."/>
            <person name="McMahon K.D."/>
            <person name="Konstantinidis K.T."/>
            <person name="Eloe-Fadrosh E.A."/>
            <person name="Kyrpides N.C."/>
            <person name="Woyke T."/>
        </authorList>
    </citation>
    <scope>NUCLEOTIDE SEQUENCE</scope>
    <source>
        <strain evidence="1">GVMAG-M-3300023174-60</strain>
    </source>
</reference>
<dbReference type="EMBL" id="MN739677">
    <property type="protein sequence ID" value="QHT20372.1"/>
    <property type="molecule type" value="Genomic_DNA"/>
</dbReference>
<accession>A0A6C0DV73</accession>
<sequence length="282" mass="32523">MSKAQKDNLYIKSVIEKNKLFFIGRIAGCELKVAYHLLRGDFMDVVDELMELENNAGIKTKDNTSLKKYVEKLVESYENCTTIAEWDTDGKVFAHTGVGQKLITSRTPNIPKINALALEPYYFKDSWMPALKGKKILVVHPFSKTFLKQLPNLKKIFPNRMWFEDCEFQFVQPPLTLAGNHEDKDWQEHLTPFLESLREVKEFDVALVAAGGYGMLVSNFIFKELGKSVMYIGGALQLFFGVIGKRWFDNKDILKLVNDDWIRPDKEDKPSNFTKVEKGCYW</sequence>